<dbReference type="SUPFAM" id="SSF53474">
    <property type="entry name" value="alpha/beta-Hydrolases"/>
    <property type="match status" value="1"/>
</dbReference>
<evidence type="ECO:0000313" key="2">
    <source>
        <dbReference type="Proteomes" id="UP000777438"/>
    </source>
</evidence>
<dbReference type="InterPro" id="IPR013744">
    <property type="entry name" value="SidJ"/>
</dbReference>
<dbReference type="EMBL" id="JAGPYM010000009">
    <property type="protein sequence ID" value="KAH6890516.1"/>
    <property type="molecule type" value="Genomic_DNA"/>
</dbReference>
<dbReference type="OrthoDB" id="10034502at2759"/>
<reference evidence="1 2" key="1">
    <citation type="journal article" date="2021" name="Nat. Commun.">
        <title>Genetic determinants of endophytism in the Arabidopsis root mycobiome.</title>
        <authorList>
            <person name="Mesny F."/>
            <person name="Miyauchi S."/>
            <person name="Thiergart T."/>
            <person name="Pickel B."/>
            <person name="Atanasova L."/>
            <person name="Karlsson M."/>
            <person name="Huettel B."/>
            <person name="Barry K.W."/>
            <person name="Haridas S."/>
            <person name="Chen C."/>
            <person name="Bauer D."/>
            <person name="Andreopoulos W."/>
            <person name="Pangilinan J."/>
            <person name="LaButti K."/>
            <person name="Riley R."/>
            <person name="Lipzen A."/>
            <person name="Clum A."/>
            <person name="Drula E."/>
            <person name="Henrissat B."/>
            <person name="Kohler A."/>
            <person name="Grigoriev I.V."/>
            <person name="Martin F.M."/>
            <person name="Hacquard S."/>
        </authorList>
    </citation>
    <scope>NUCLEOTIDE SEQUENCE [LARGE SCALE GENOMIC DNA]</scope>
    <source>
        <strain evidence="1 2">MPI-CAGE-CH-0241</strain>
    </source>
</reference>
<sequence length="325" mass="35794">MLRGLAGLYHKTSHLAATNTNINLLYARQFKFNMSTSGPFTVVVHPFESETRHSCGYEIGNTKARNALVVIGGLTDGPHTVPVVRPLAKFIEQAQDLDYSIFEFRMRSSFTGFGQSNLSNDVADTSAFVKYLRGLGKEKIVLMGHSTGCQDCMEYTHYDKHGSEPVDGFILQGGISDRDTLELIMADPEPSLELAAKMIAEGKADHMMPNDMIPSVLGAPISAYRFQSLAAKGGDDDYFSADLEDEKVKTFWSRFQKPVLVLHSGDDEYVPEKVDQAASNKRYQAASSLVSPLSGLIPGASHTVDEPEAQEWFAKRVGEFLKTLN</sequence>
<dbReference type="Gene3D" id="3.40.50.1820">
    <property type="entry name" value="alpha/beta hydrolase"/>
    <property type="match status" value="1"/>
</dbReference>
<dbReference type="PANTHER" id="PTHR31591:SF7">
    <property type="entry name" value="DUF1749-DOMAIN-CONTAINING PROTEIN"/>
    <property type="match status" value="1"/>
</dbReference>
<dbReference type="InterPro" id="IPR029058">
    <property type="entry name" value="AB_hydrolase_fold"/>
</dbReference>
<dbReference type="AlphaFoldDB" id="A0A9P9AR27"/>
<comment type="caution">
    <text evidence="1">The sequence shown here is derived from an EMBL/GenBank/DDBJ whole genome shotgun (WGS) entry which is preliminary data.</text>
</comment>
<protein>
    <submittedName>
        <fullName evidence="1">Uncharacterized protein</fullName>
    </submittedName>
</protein>
<dbReference type="Pfam" id="PF08538">
    <property type="entry name" value="DUF1749"/>
    <property type="match status" value="1"/>
</dbReference>
<keyword evidence="2" id="KW-1185">Reference proteome</keyword>
<organism evidence="1 2">
    <name type="scientific">Thelonectria olida</name>
    <dbReference type="NCBI Taxonomy" id="1576542"/>
    <lineage>
        <taxon>Eukaryota</taxon>
        <taxon>Fungi</taxon>
        <taxon>Dikarya</taxon>
        <taxon>Ascomycota</taxon>
        <taxon>Pezizomycotina</taxon>
        <taxon>Sordariomycetes</taxon>
        <taxon>Hypocreomycetidae</taxon>
        <taxon>Hypocreales</taxon>
        <taxon>Nectriaceae</taxon>
        <taxon>Thelonectria</taxon>
    </lineage>
</organism>
<proteinExistence type="predicted"/>
<evidence type="ECO:0000313" key="1">
    <source>
        <dbReference type="EMBL" id="KAH6890516.1"/>
    </source>
</evidence>
<dbReference type="PANTHER" id="PTHR31591">
    <property type="entry name" value="UPF0613 PROTEIN PB24D3.06C"/>
    <property type="match status" value="1"/>
</dbReference>
<accession>A0A9P9AR27</accession>
<gene>
    <name evidence="1" type="ORF">B0T10DRAFT_605996</name>
</gene>
<dbReference type="Proteomes" id="UP000777438">
    <property type="component" value="Unassembled WGS sequence"/>
</dbReference>
<name>A0A9P9AR27_9HYPO</name>